<dbReference type="OrthoDB" id="2689816at2759"/>
<dbReference type="Proteomes" id="UP000183567">
    <property type="component" value="Unassembled WGS sequence"/>
</dbReference>
<dbReference type="EMBL" id="LVVM01003764">
    <property type="protein sequence ID" value="OJA14327.1"/>
    <property type="molecule type" value="Genomic_DNA"/>
</dbReference>
<organism evidence="2 3">
    <name type="scientific">Rhizopogon vesiculosus</name>
    <dbReference type="NCBI Taxonomy" id="180088"/>
    <lineage>
        <taxon>Eukaryota</taxon>
        <taxon>Fungi</taxon>
        <taxon>Dikarya</taxon>
        <taxon>Basidiomycota</taxon>
        <taxon>Agaricomycotina</taxon>
        <taxon>Agaricomycetes</taxon>
        <taxon>Agaricomycetidae</taxon>
        <taxon>Boletales</taxon>
        <taxon>Suillineae</taxon>
        <taxon>Rhizopogonaceae</taxon>
        <taxon>Rhizopogon</taxon>
    </lineage>
</organism>
<evidence type="ECO:0000313" key="3">
    <source>
        <dbReference type="Proteomes" id="UP000183567"/>
    </source>
</evidence>
<dbReference type="AlphaFoldDB" id="A0A1J8Q0W5"/>
<name>A0A1J8Q0W5_9AGAM</name>
<feature type="region of interest" description="Disordered" evidence="1">
    <location>
        <begin position="20"/>
        <end position="49"/>
    </location>
</feature>
<evidence type="ECO:0000313" key="2">
    <source>
        <dbReference type="EMBL" id="OJA14327.1"/>
    </source>
</evidence>
<proteinExistence type="predicted"/>
<sequence length="49" mass="5514">MLVDDLAAELFAITLMDNEADPDSHSKLWVSRSEVQREKGRSHPSQDTS</sequence>
<reference evidence="2 3" key="1">
    <citation type="submission" date="2016-03" db="EMBL/GenBank/DDBJ databases">
        <title>Comparative genomics of the ectomycorrhizal sister species Rhizopogon vinicolor and Rhizopogon vesiculosus (Basidiomycota: Boletales) reveals a divergence of the mating type B locus.</title>
        <authorList>
            <person name="Mujic A.B."/>
            <person name="Kuo A."/>
            <person name="Tritt A."/>
            <person name="Lipzen A."/>
            <person name="Chen C."/>
            <person name="Johnson J."/>
            <person name="Sharma A."/>
            <person name="Barry K."/>
            <person name="Grigoriev I.V."/>
            <person name="Spatafora J.W."/>
        </authorList>
    </citation>
    <scope>NUCLEOTIDE SEQUENCE [LARGE SCALE GENOMIC DNA]</scope>
    <source>
        <strain evidence="2 3">AM-OR11-056</strain>
    </source>
</reference>
<protein>
    <submittedName>
        <fullName evidence="2">Uncharacterized protein</fullName>
    </submittedName>
</protein>
<accession>A0A1J8Q0W5</accession>
<keyword evidence="3" id="KW-1185">Reference proteome</keyword>
<feature type="non-terminal residue" evidence="2">
    <location>
        <position position="49"/>
    </location>
</feature>
<comment type="caution">
    <text evidence="2">The sequence shown here is derived from an EMBL/GenBank/DDBJ whole genome shotgun (WGS) entry which is preliminary data.</text>
</comment>
<evidence type="ECO:0000256" key="1">
    <source>
        <dbReference type="SAM" id="MobiDB-lite"/>
    </source>
</evidence>
<gene>
    <name evidence="2" type="ORF">AZE42_09832</name>
</gene>